<dbReference type="OrthoDB" id="9815809at2"/>
<feature type="transmembrane region" description="Helical" evidence="1">
    <location>
        <begin position="269"/>
        <end position="286"/>
    </location>
</feature>
<name>A0A8B2P244_9HYPH</name>
<feature type="transmembrane region" description="Helical" evidence="1">
    <location>
        <begin position="186"/>
        <end position="207"/>
    </location>
</feature>
<dbReference type="PANTHER" id="PTHR22911:SF103">
    <property type="entry name" value="BLR2811 PROTEIN"/>
    <property type="match status" value="1"/>
</dbReference>
<evidence type="ECO:0000313" key="3">
    <source>
        <dbReference type="EMBL" id="RAI04024.1"/>
    </source>
</evidence>
<organism evidence="3 4">
    <name type="scientific">Acuticoccus sediminis</name>
    <dbReference type="NCBI Taxonomy" id="2184697"/>
    <lineage>
        <taxon>Bacteria</taxon>
        <taxon>Pseudomonadati</taxon>
        <taxon>Pseudomonadota</taxon>
        <taxon>Alphaproteobacteria</taxon>
        <taxon>Hyphomicrobiales</taxon>
        <taxon>Amorphaceae</taxon>
        <taxon>Acuticoccus</taxon>
    </lineage>
</organism>
<dbReference type="Proteomes" id="UP000249590">
    <property type="component" value="Unassembled WGS sequence"/>
</dbReference>
<feature type="transmembrane region" description="Helical" evidence="1">
    <location>
        <begin position="156"/>
        <end position="174"/>
    </location>
</feature>
<evidence type="ECO:0000313" key="4">
    <source>
        <dbReference type="Proteomes" id="UP000249590"/>
    </source>
</evidence>
<dbReference type="RefSeq" id="WP_111343167.1">
    <property type="nucleotide sequence ID" value="NZ_JAIWKD010000001.1"/>
</dbReference>
<gene>
    <name evidence="3" type="ORF">DLJ53_06055</name>
</gene>
<dbReference type="InterPro" id="IPR037185">
    <property type="entry name" value="EmrE-like"/>
</dbReference>
<comment type="caution">
    <text evidence="3">The sequence shown here is derived from an EMBL/GenBank/DDBJ whole genome shotgun (WGS) entry which is preliminary data.</text>
</comment>
<reference evidence="3 4" key="1">
    <citation type="submission" date="2018-05" db="EMBL/GenBank/DDBJ databases">
        <title>Acuticoccus sediminis sp. nov., isolated from deep-sea sediment of Indian Ocean.</title>
        <authorList>
            <person name="Liu X."/>
            <person name="Lai Q."/>
            <person name="Du Y."/>
            <person name="Sun F."/>
            <person name="Zhang X."/>
            <person name="Wang S."/>
            <person name="Shao Z."/>
        </authorList>
    </citation>
    <scope>NUCLEOTIDE SEQUENCE [LARGE SCALE GENOMIC DNA]</scope>
    <source>
        <strain evidence="3 4">PTG4-2</strain>
    </source>
</reference>
<protein>
    <submittedName>
        <fullName evidence="3">EamA family transporter</fullName>
    </submittedName>
</protein>
<evidence type="ECO:0000256" key="1">
    <source>
        <dbReference type="SAM" id="Phobius"/>
    </source>
</evidence>
<dbReference type="Gene3D" id="1.10.3730.20">
    <property type="match status" value="1"/>
</dbReference>
<feature type="domain" description="EamA" evidence="2">
    <location>
        <begin position="15"/>
        <end position="147"/>
    </location>
</feature>
<proteinExistence type="predicted"/>
<feature type="transmembrane region" description="Helical" evidence="1">
    <location>
        <begin position="12"/>
        <end position="34"/>
    </location>
</feature>
<keyword evidence="1" id="KW-1133">Transmembrane helix</keyword>
<keyword evidence="1" id="KW-0812">Transmembrane</keyword>
<feature type="transmembrane region" description="Helical" evidence="1">
    <location>
        <begin position="213"/>
        <end position="232"/>
    </location>
</feature>
<dbReference type="PANTHER" id="PTHR22911">
    <property type="entry name" value="ACYL-MALONYL CONDENSING ENZYME-RELATED"/>
    <property type="match status" value="1"/>
</dbReference>
<feature type="domain" description="EamA" evidence="2">
    <location>
        <begin position="156"/>
        <end position="281"/>
    </location>
</feature>
<dbReference type="SUPFAM" id="SSF103481">
    <property type="entry name" value="Multidrug resistance efflux transporter EmrE"/>
    <property type="match status" value="2"/>
</dbReference>
<feature type="transmembrane region" description="Helical" evidence="1">
    <location>
        <begin position="107"/>
        <end position="125"/>
    </location>
</feature>
<dbReference type="GO" id="GO:0016020">
    <property type="term" value="C:membrane"/>
    <property type="evidence" value="ECO:0007669"/>
    <property type="project" value="InterPro"/>
</dbReference>
<evidence type="ECO:0000259" key="2">
    <source>
        <dbReference type="Pfam" id="PF00892"/>
    </source>
</evidence>
<dbReference type="Pfam" id="PF00892">
    <property type="entry name" value="EamA"/>
    <property type="match status" value="2"/>
</dbReference>
<feature type="transmembrane region" description="Helical" evidence="1">
    <location>
        <begin position="244"/>
        <end position="263"/>
    </location>
</feature>
<feature type="transmembrane region" description="Helical" evidence="1">
    <location>
        <begin position="132"/>
        <end position="150"/>
    </location>
</feature>
<dbReference type="InterPro" id="IPR000620">
    <property type="entry name" value="EamA_dom"/>
</dbReference>
<sequence length="304" mass="33411">MPLPPATTEAGANIRGIILMVYAVSMFACLDTTAKWLGQTMDAAHIAWLRYTAHLILAALFLRVWRDWSPFKTKHPFMQALRGLTLLASTFFNFWALRYLQLAETSAIMFTAPLVVTALAGPLLGEKVGIRRWAAVGVGFIGVLVVLRPGTGAMHWAAMLSICGMINYSLYVVLTRRMHRTENSASLLMLSAVVGVVVLLPVGPSALAALDGWQWVLALMMGFFGASGHFALTVAHRFTSASTLAPFIYAQIMWMILFGWAIFHQIPDVWTFVGTAIIAGAGLYVLHRERIRGQVIAQRDPAVH</sequence>
<keyword evidence="4" id="KW-1185">Reference proteome</keyword>
<feature type="transmembrane region" description="Helical" evidence="1">
    <location>
        <begin position="46"/>
        <end position="65"/>
    </location>
</feature>
<dbReference type="EMBL" id="QHHQ01000001">
    <property type="protein sequence ID" value="RAI04024.1"/>
    <property type="molecule type" value="Genomic_DNA"/>
</dbReference>
<feature type="transmembrane region" description="Helical" evidence="1">
    <location>
        <begin position="77"/>
        <end position="95"/>
    </location>
</feature>
<dbReference type="AlphaFoldDB" id="A0A8B2P244"/>
<accession>A0A8B2P244</accession>
<keyword evidence="1" id="KW-0472">Membrane</keyword>